<dbReference type="PROSITE" id="PS00216">
    <property type="entry name" value="SUGAR_TRANSPORT_1"/>
    <property type="match status" value="1"/>
</dbReference>
<dbReference type="PROSITE" id="PS50850">
    <property type="entry name" value="MFS"/>
    <property type="match status" value="1"/>
</dbReference>
<dbReference type="PROSITE" id="PS00217">
    <property type="entry name" value="SUGAR_TRANSPORT_2"/>
    <property type="match status" value="1"/>
</dbReference>
<comment type="caution">
    <text evidence="7">The sequence shown here is derived from an EMBL/GenBank/DDBJ whole genome shotgun (WGS) entry which is preliminary data.</text>
</comment>
<dbReference type="Proteomes" id="UP000770629">
    <property type="component" value="Unassembled WGS sequence"/>
</dbReference>
<evidence type="ECO:0000313" key="8">
    <source>
        <dbReference type="Proteomes" id="UP000770629"/>
    </source>
</evidence>
<dbReference type="Pfam" id="PF07690">
    <property type="entry name" value="MFS_1"/>
    <property type="match status" value="1"/>
</dbReference>
<feature type="transmembrane region" description="Helical" evidence="5">
    <location>
        <begin position="93"/>
        <end position="109"/>
    </location>
</feature>
<dbReference type="InterPro" id="IPR005829">
    <property type="entry name" value="Sugar_transporter_CS"/>
</dbReference>
<feature type="transmembrane region" description="Helical" evidence="5">
    <location>
        <begin position="399"/>
        <end position="423"/>
    </location>
</feature>
<feature type="transmembrane region" description="Helical" evidence="5">
    <location>
        <begin position="314"/>
        <end position="331"/>
    </location>
</feature>
<organism evidence="7 8">
    <name type="scientific">Rhizobium lentis</name>
    <dbReference type="NCBI Taxonomy" id="1138194"/>
    <lineage>
        <taxon>Bacteria</taxon>
        <taxon>Pseudomonadati</taxon>
        <taxon>Pseudomonadota</taxon>
        <taxon>Alphaproteobacteria</taxon>
        <taxon>Hyphomicrobiales</taxon>
        <taxon>Rhizobiaceae</taxon>
        <taxon>Rhizobium/Agrobacterium group</taxon>
        <taxon>Rhizobium</taxon>
    </lineage>
</organism>
<dbReference type="PANTHER" id="PTHR23508:SF10">
    <property type="entry name" value="CARBOXYLIC ACID TRANSPORTER PROTEIN HOMOLOG"/>
    <property type="match status" value="1"/>
</dbReference>
<gene>
    <name evidence="7" type="ORF">HJB60_04515</name>
</gene>
<comment type="subcellular location">
    <subcellularLocation>
        <location evidence="1">Membrane</location>
        <topology evidence="1">Multi-pass membrane protein</topology>
    </subcellularLocation>
</comment>
<feature type="transmembrane region" description="Helical" evidence="5">
    <location>
        <begin position="148"/>
        <end position="170"/>
    </location>
</feature>
<dbReference type="Gene3D" id="1.20.1250.20">
    <property type="entry name" value="MFS general substrate transporter like domains"/>
    <property type="match status" value="1"/>
</dbReference>
<keyword evidence="4 5" id="KW-0472">Membrane</keyword>
<dbReference type="SUPFAM" id="SSF103473">
    <property type="entry name" value="MFS general substrate transporter"/>
    <property type="match status" value="1"/>
</dbReference>
<dbReference type="PANTHER" id="PTHR23508">
    <property type="entry name" value="CARBOXYLIC ACID TRANSPORTER PROTEIN HOMOLOG"/>
    <property type="match status" value="1"/>
</dbReference>
<reference evidence="7 8" key="1">
    <citation type="submission" date="2020-04" db="EMBL/GenBank/DDBJ databases">
        <title>Global-level population genomics: horizontal gene transfer, symbiosis and evolution in Rhizobia.</title>
        <authorList>
            <person name="Gai Y."/>
        </authorList>
    </citation>
    <scope>NUCLEOTIDE SEQUENCE [LARGE SCALE GENOMIC DNA]</scope>
    <source>
        <strain evidence="7 8">BLR33</strain>
    </source>
</reference>
<feature type="transmembrane region" description="Helical" evidence="5">
    <location>
        <begin position="62"/>
        <end position="81"/>
    </location>
</feature>
<dbReference type="CDD" id="cd17316">
    <property type="entry name" value="MFS_SV2_like"/>
    <property type="match status" value="1"/>
</dbReference>
<dbReference type="InterPro" id="IPR020846">
    <property type="entry name" value="MFS_dom"/>
</dbReference>
<dbReference type="InterPro" id="IPR036259">
    <property type="entry name" value="MFS_trans_sf"/>
</dbReference>
<keyword evidence="2 5" id="KW-0812">Transmembrane</keyword>
<feature type="transmembrane region" description="Helical" evidence="5">
    <location>
        <begin position="176"/>
        <end position="193"/>
    </location>
</feature>
<dbReference type="EMBL" id="JABDYF010000001">
    <property type="protein sequence ID" value="MBX5088438.1"/>
    <property type="molecule type" value="Genomic_DNA"/>
</dbReference>
<evidence type="ECO:0000256" key="3">
    <source>
        <dbReference type="ARBA" id="ARBA00022989"/>
    </source>
</evidence>
<feature type="domain" description="Major facilitator superfamily (MFS) profile" evidence="6">
    <location>
        <begin position="24"/>
        <end position="427"/>
    </location>
</feature>
<sequence>MSMQNPTISERLDRLSINAFHKRLFTVVAIGMFFEGFDIYLAASVLGDTFKSGFSTLAQNGLFISATFVGMTLGALGSGFIGDKIGRKKIYQWNLLLFGGAAVASIFAPNMTWLIFLRFLMGVGIGAETVVGYSLITEFFPASVRGRWLGYIATAVSAGLPASALCAYLFLPTFGWKVMFVFGGLGALVAWLLRRELPESPRWLASVGRDAEADALLSKIEAYGSSSPTSALPEVPDDVPLDAGIFTRNAIAGSLALMAVNTLIYGFIVWLPTFMVSQGETIAKSSAFALIMSLGGLVGSFAGGWLADLVGRRATIISSGALVIVLAALFSTTTDPFYMPLIGFLLTLPIYVLVAVLFAIYVPELFNTKTRLRGVGICNASGRAVSIFVPLAIGPTFAAYGTSGVLIIMSIAIVAMITAVAFIGRGVSRNGPIASPATGRQTF</sequence>
<feature type="transmembrane region" description="Helical" evidence="5">
    <location>
        <begin position="115"/>
        <end position="136"/>
    </location>
</feature>
<evidence type="ECO:0000256" key="4">
    <source>
        <dbReference type="ARBA" id="ARBA00023136"/>
    </source>
</evidence>
<feature type="transmembrane region" description="Helical" evidence="5">
    <location>
        <begin position="287"/>
        <end position="307"/>
    </location>
</feature>
<keyword evidence="3 5" id="KW-1133">Transmembrane helix</keyword>
<protein>
    <submittedName>
        <fullName evidence="7">MFS transporter</fullName>
    </submittedName>
</protein>
<keyword evidence="8" id="KW-1185">Reference proteome</keyword>
<evidence type="ECO:0000256" key="2">
    <source>
        <dbReference type="ARBA" id="ARBA00022692"/>
    </source>
</evidence>
<evidence type="ECO:0000259" key="6">
    <source>
        <dbReference type="PROSITE" id="PS50850"/>
    </source>
</evidence>
<proteinExistence type="predicted"/>
<dbReference type="InterPro" id="IPR011701">
    <property type="entry name" value="MFS"/>
</dbReference>
<feature type="transmembrane region" description="Helical" evidence="5">
    <location>
        <begin position="337"/>
        <end position="362"/>
    </location>
</feature>
<dbReference type="RefSeq" id="WP_221118590.1">
    <property type="nucleotide sequence ID" value="NZ_JABDXZ010000005.1"/>
</dbReference>
<accession>A0ABS7I9B5</accession>
<evidence type="ECO:0000313" key="7">
    <source>
        <dbReference type="EMBL" id="MBX5088438.1"/>
    </source>
</evidence>
<name>A0ABS7I9B5_9HYPH</name>
<feature type="transmembrane region" description="Helical" evidence="5">
    <location>
        <begin position="255"/>
        <end position="275"/>
    </location>
</feature>
<evidence type="ECO:0000256" key="1">
    <source>
        <dbReference type="ARBA" id="ARBA00004141"/>
    </source>
</evidence>
<evidence type="ECO:0000256" key="5">
    <source>
        <dbReference type="SAM" id="Phobius"/>
    </source>
</evidence>
<feature type="transmembrane region" description="Helical" evidence="5">
    <location>
        <begin position="24"/>
        <end position="42"/>
    </location>
</feature>